<evidence type="ECO:0000256" key="11">
    <source>
        <dbReference type="ARBA" id="ARBA00023242"/>
    </source>
</evidence>
<dbReference type="PANTHER" id="PTHR13096">
    <property type="entry name" value="MINA53 MYC INDUCED NUCLEAR ANTIGEN"/>
    <property type="match status" value="1"/>
</dbReference>
<evidence type="ECO:0000256" key="7">
    <source>
        <dbReference type="ARBA" id="ARBA00023002"/>
    </source>
</evidence>
<evidence type="ECO:0000256" key="13">
    <source>
        <dbReference type="SAM" id="MobiDB-lite"/>
    </source>
</evidence>
<comment type="similarity">
    <text evidence="2">Belongs to the ROX family. NO66 subfamily.</text>
</comment>
<dbReference type="EMBL" id="HBEM01005495">
    <property type="protein sequence ID" value="CAD8436093.1"/>
    <property type="molecule type" value="Transcribed_RNA"/>
</dbReference>
<dbReference type="GO" id="GO:0051864">
    <property type="term" value="F:histone H3K36 demethylase activity"/>
    <property type="evidence" value="ECO:0007669"/>
    <property type="project" value="TreeGrafter"/>
</dbReference>
<dbReference type="EC" id="1.14.11.-" evidence="12"/>
<dbReference type="SUPFAM" id="SSF51197">
    <property type="entry name" value="Clavaminate synthase-like"/>
    <property type="match status" value="1"/>
</dbReference>
<comment type="subcellular location">
    <subcellularLocation>
        <location evidence="1 12">Nucleus</location>
    </subcellularLocation>
</comment>
<evidence type="ECO:0000256" key="3">
    <source>
        <dbReference type="ARBA" id="ARBA00022491"/>
    </source>
</evidence>
<keyword evidence="5" id="KW-0156">Chromatin regulator</keyword>
<evidence type="ECO:0000256" key="9">
    <source>
        <dbReference type="ARBA" id="ARBA00023015"/>
    </source>
</evidence>
<comment type="function">
    <text evidence="12">Oxygenase that can act as both a histone lysine demethylase and a ribosomal histidine hydroxylase.</text>
</comment>
<dbReference type="Gene3D" id="3.90.930.40">
    <property type="match status" value="1"/>
</dbReference>
<keyword evidence="9 12" id="KW-0805">Transcription regulation</keyword>
<dbReference type="PROSITE" id="PS51184">
    <property type="entry name" value="JMJC"/>
    <property type="match status" value="1"/>
</dbReference>
<dbReference type="InterPro" id="IPR049043">
    <property type="entry name" value="WHD_RIOX1"/>
</dbReference>
<sequence>MGKSGKRKPRAMTTFGENTARAKVGKKRKKKRKKGQNSRPVAVEEKSMGSRGPMPNFLCSTDPKRGEKFFAWLIHPITIPEFMNAHFEKKHLLIKRGYNVDEADDESKHYYHGWYSTTSIRSALENHAMHYGRDLDLTKFTGGQRKTVNQEGRAMGEAVWAKFSGGCSVRILRPQEYSDKVCGMLALMDEFWGRVSGANAYLTPSGTQGFAPHFDDVDVYILQLEGRKRWRLYPPRSPNDILPRFSSENLDPEELPEPILDTVLNPGDLLYAPRGTIHQAVALPGGPPSLHLTLSSGQRCTWTDYLSLLLPAAVQIAAESDPSFRESAPRRFGGYMGVVHSDKTDSDTGRQRAAFKKKVLSLVQKLLDDDHLPIDASVDQMYREFMHGRVPPLEFIVPELKMNRPKIPTERAKTDSSNDAKGELTATMQIRLVSDGCARLAMEGEAAVLYFCSTNSRNYKDKDENSLPFADHCAPALERILEAFPRYVRIGDLDSLSPEEQLIVANVLHENGVVVAKKG</sequence>
<dbReference type="SMART" id="SM00558">
    <property type="entry name" value="JmjC"/>
    <property type="match status" value="1"/>
</dbReference>
<proteinExistence type="inferred from homology"/>
<keyword evidence="11 12" id="KW-0539">Nucleus</keyword>
<dbReference type="GO" id="GO:0032453">
    <property type="term" value="F:histone H3K4 demethylase activity"/>
    <property type="evidence" value="ECO:0007669"/>
    <property type="project" value="TreeGrafter"/>
</dbReference>
<organism evidence="15">
    <name type="scientific">Amorphochlora amoebiformis</name>
    <dbReference type="NCBI Taxonomy" id="1561963"/>
    <lineage>
        <taxon>Eukaryota</taxon>
        <taxon>Sar</taxon>
        <taxon>Rhizaria</taxon>
        <taxon>Cercozoa</taxon>
        <taxon>Chlorarachniophyceae</taxon>
        <taxon>Amorphochlora</taxon>
    </lineage>
</organism>
<dbReference type="GO" id="GO:0005730">
    <property type="term" value="C:nucleolus"/>
    <property type="evidence" value="ECO:0007669"/>
    <property type="project" value="TreeGrafter"/>
</dbReference>
<keyword evidence="6 12" id="KW-0223">Dioxygenase</keyword>
<keyword evidence="8 12" id="KW-0408">Iron</keyword>
<evidence type="ECO:0000256" key="8">
    <source>
        <dbReference type="ARBA" id="ARBA00023004"/>
    </source>
</evidence>
<reference evidence="15" key="1">
    <citation type="submission" date="2021-01" db="EMBL/GenBank/DDBJ databases">
        <authorList>
            <person name="Corre E."/>
            <person name="Pelletier E."/>
            <person name="Niang G."/>
            <person name="Scheremetjew M."/>
            <person name="Finn R."/>
            <person name="Kale V."/>
            <person name="Holt S."/>
            <person name="Cochrane G."/>
            <person name="Meng A."/>
            <person name="Brown T."/>
            <person name="Cohen L."/>
        </authorList>
    </citation>
    <scope>NUCLEOTIDE SEQUENCE</scope>
    <source>
        <strain evidence="15">CCMP2058</strain>
    </source>
</reference>
<comment type="cofactor">
    <cofactor evidence="12">
        <name>Fe(2+)</name>
        <dbReference type="ChEBI" id="CHEBI:29033"/>
    </cofactor>
    <text evidence="12">Binds 1 Fe(2+) ion per subunit.</text>
</comment>
<evidence type="ECO:0000256" key="5">
    <source>
        <dbReference type="ARBA" id="ARBA00022853"/>
    </source>
</evidence>
<gene>
    <name evidence="15" type="ORF">LAMO00422_LOCUS3849</name>
</gene>
<feature type="compositionally biased region" description="Basic residues" evidence="13">
    <location>
        <begin position="23"/>
        <end position="36"/>
    </location>
</feature>
<keyword evidence="7 12" id="KW-0560">Oxidoreductase</keyword>
<evidence type="ECO:0000256" key="12">
    <source>
        <dbReference type="RuleBase" id="RU366061"/>
    </source>
</evidence>
<keyword evidence="4 12" id="KW-0479">Metal-binding</keyword>
<dbReference type="GO" id="GO:0005506">
    <property type="term" value="F:iron ion binding"/>
    <property type="evidence" value="ECO:0007669"/>
    <property type="project" value="UniProtKB-UniRule"/>
</dbReference>
<keyword evidence="10 12" id="KW-0804">Transcription</keyword>
<name>A0A7S0CX55_9EUKA</name>
<dbReference type="Pfam" id="PF21233">
    <property type="entry name" value="WHD_RIOX1"/>
    <property type="match status" value="1"/>
</dbReference>
<feature type="compositionally biased region" description="Basic residues" evidence="13">
    <location>
        <begin position="1"/>
        <end position="10"/>
    </location>
</feature>
<dbReference type="Gene3D" id="2.60.120.650">
    <property type="entry name" value="Cupin"/>
    <property type="match status" value="1"/>
</dbReference>
<dbReference type="Gene3D" id="1.10.10.1500">
    <property type="entry name" value="JmjC domain-containing ribosomal oxygenase (ROX), dimer domain"/>
    <property type="match status" value="1"/>
</dbReference>
<keyword evidence="3" id="KW-0678">Repressor</keyword>
<evidence type="ECO:0000256" key="6">
    <source>
        <dbReference type="ARBA" id="ARBA00022964"/>
    </source>
</evidence>
<dbReference type="InterPro" id="IPR003347">
    <property type="entry name" value="JmjC_dom"/>
</dbReference>
<feature type="region of interest" description="Disordered" evidence="13">
    <location>
        <begin position="1"/>
        <end position="55"/>
    </location>
</feature>
<dbReference type="InterPro" id="IPR039994">
    <property type="entry name" value="NO66-like"/>
</dbReference>
<dbReference type="Pfam" id="PF08007">
    <property type="entry name" value="JmjC_2"/>
    <property type="match status" value="1"/>
</dbReference>
<evidence type="ECO:0000256" key="2">
    <source>
        <dbReference type="ARBA" id="ARBA00010309"/>
    </source>
</evidence>
<dbReference type="PANTHER" id="PTHR13096:SF8">
    <property type="entry name" value="RIBOSOMAL OXYGENASE 1"/>
    <property type="match status" value="1"/>
</dbReference>
<feature type="domain" description="JmjC" evidence="14">
    <location>
        <begin position="167"/>
        <end position="313"/>
    </location>
</feature>
<evidence type="ECO:0000256" key="1">
    <source>
        <dbReference type="ARBA" id="ARBA00004123"/>
    </source>
</evidence>
<dbReference type="AlphaFoldDB" id="A0A7S0CX55"/>
<protein>
    <recommendedName>
        <fullName evidence="12">Bifunctional lysine-specific demethylase and histidyl-hydroxylase</fullName>
        <ecNumber evidence="12">1.14.11.-</ecNumber>
    </recommendedName>
</protein>
<evidence type="ECO:0000256" key="10">
    <source>
        <dbReference type="ARBA" id="ARBA00023163"/>
    </source>
</evidence>
<evidence type="ECO:0000313" key="15">
    <source>
        <dbReference type="EMBL" id="CAD8436093.1"/>
    </source>
</evidence>
<accession>A0A7S0CX55</accession>
<evidence type="ECO:0000259" key="14">
    <source>
        <dbReference type="PROSITE" id="PS51184"/>
    </source>
</evidence>
<evidence type="ECO:0000256" key="4">
    <source>
        <dbReference type="ARBA" id="ARBA00022723"/>
    </source>
</evidence>